<reference evidence="1" key="1">
    <citation type="submission" date="2021-01" db="EMBL/GenBank/DDBJ databases">
        <authorList>
            <consortium name="Genoscope - CEA"/>
            <person name="William W."/>
        </authorList>
    </citation>
    <scope>NUCLEOTIDE SEQUENCE</scope>
</reference>
<sequence length="103" mass="12718">MYSYKRQSHSSMNIYTIISWLQQIWKRRFSSILNSDVKLIEEMIQIMGGELYYHFFKAFNYYVDLTLRAFLAIRHYYEHFQYLVTLMINLGLGCHDRFQEEFY</sequence>
<dbReference type="OrthoDB" id="10264149at2759"/>
<keyword evidence="2" id="KW-1185">Reference proteome</keyword>
<dbReference type="Proteomes" id="UP000692954">
    <property type="component" value="Unassembled WGS sequence"/>
</dbReference>
<dbReference type="EMBL" id="CAJJDN010000027">
    <property type="protein sequence ID" value="CAD8070992.1"/>
    <property type="molecule type" value="Genomic_DNA"/>
</dbReference>
<comment type="caution">
    <text evidence="1">The sequence shown here is derived from an EMBL/GenBank/DDBJ whole genome shotgun (WGS) entry which is preliminary data.</text>
</comment>
<accession>A0A8S1LXH9</accession>
<evidence type="ECO:0000313" key="1">
    <source>
        <dbReference type="EMBL" id="CAD8070992.1"/>
    </source>
</evidence>
<protein>
    <submittedName>
        <fullName evidence="1">Uncharacterized protein</fullName>
    </submittedName>
</protein>
<evidence type="ECO:0000313" key="2">
    <source>
        <dbReference type="Proteomes" id="UP000692954"/>
    </source>
</evidence>
<gene>
    <name evidence="1" type="ORF">PSON_ATCC_30995.1.T0270274</name>
</gene>
<proteinExistence type="predicted"/>
<organism evidence="1 2">
    <name type="scientific">Paramecium sonneborni</name>
    <dbReference type="NCBI Taxonomy" id="65129"/>
    <lineage>
        <taxon>Eukaryota</taxon>
        <taxon>Sar</taxon>
        <taxon>Alveolata</taxon>
        <taxon>Ciliophora</taxon>
        <taxon>Intramacronucleata</taxon>
        <taxon>Oligohymenophorea</taxon>
        <taxon>Peniculida</taxon>
        <taxon>Parameciidae</taxon>
        <taxon>Paramecium</taxon>
    </lineage>
</organism>
<dbReference type="AlphaFoldDB" id="A0A8S1LXH9"/>
<name>A0A8S1LXH9_9CILI</name>